<sequence>MMANVWTNMDSPGSMPTSLTAWTISAKRWGPCMMTPGWTATSLETSSGGKPWTSLSAGSTRLTVLLGLQRTTNGIWRSAVTTRALEPRSSRRDPKSGARWSWMLRWRTTGLRETSLGRSGALMPTEARKSSLGWSVLTGSETRTMGNLRTVVDISASVKPYRRRRSRTASACAVDSGEARRMESAARAAVAGESAQVDSR</sequence>
<dbReference type="AlphaFoldDB" id="A0A8R7K0V6"/>
<evidence type="ECO:0000313" key="1">
    <source>
        <dbReference type="EnsemblPlants" id="TuG1812G0100002995.01.T01.cds302004"/>
    </source>
</evidence>
<reference evidence="1" key="2">
    <citation type="submission" date="2018-03" db="EMBL/GenBank/DDBJ databases">
        <title>The Triticum urartu genome reveals the dynamic nature of wheat genome evolution.</title>
        <authorList>
            <person name="Ling H."/>
            <person name="Ma B."/>
            <person name="Shi X."/>
            <person name="Liu H."/>
            <person name="Dong L."/>
            <person name="Sun H."/>
            <person name="Cao Y."/>
            <person name="Gao Q."/>
            <person name="Zheng S."/>
            <person name="Li Y."/>
            <person name="Yu Y."/>
            <person name="Du H."/>
            <person name="Qi M."/>
            <person name="Li Y."/>
            <person name="Yu H."/>
            <person name="Cui Y."/>
            <person name="Wang N."/>
            <person name="Chen C."/>
            <person name="Wu H."/>
            <person name="Zhao Y."/>
            <person name="Zhang J."/>
            <person name="Li Y."/>
            <person name="Zhou W."/>
            <person name="Zhang B."/>
            <person name="Hu W."/>
            <person name="Eijk M."/>
            <person name="Tang J."/>
            <person name="Witsenboer H."/>
            <person name="Zhao S."/>
            <person name="Li Z."/>
            <person name="Zhang A."/>
            <person name="Wang D."/>
            <person name="Liang C."/>
        </authorList>
    </citation>
    <scope>NUCLEOTIDE SEQUENCE [LARGE SCALE GENOMIC DNA]</scope>
    <source>
        <strain evidence="1">cv. G1812</strain>
    </source>
</reference>
<name>A0A8R7K0V6_TRIUA</name>
<proteinExistence type="predicted"/>
<reference evidence="1" key="3">
    <citation type="submission" date="2022-06" db="UniProtKB">
        <authorList>
            <consortium name="EnsemblPlants"/>
        </authorList>
    </citation>
    <scope>IDENTIFICATION</scope>
</reference>
<dbReference type="EnsemblPlants" id="TuG1812G0100002995.01.T01">
    <property type="protein sequence ID" value="TuG1812G0100002995.01.T01.cds302004"/>
    <property type="gene ID" value="TuG1812G0100002995.01"/>
</dbReference>
<accession>A0A8R7K0V6</accession>
<dbReference type="Gramene" id="TuG1812G0100002995.01.T01">
    <property type="protein sequence ID" value="TuG1812G0100002995.01.T01.cds302004"/>
    <property type="gene ID" value="TuG1812G0100002995.01"/>
</dbReference>
<evidence type="ECO:0000313" key="2">
    <source>
        <dbReference type="Proteomes" id="UP000015106"/>
    </source>
</evidence>
<protein>
    <submittedName>
        <fullName evidence="1">Uncharacterized protein</fullName>
    </submittedName>
</protein>
<organism evidence="1 2">
    <name type="scientific">Triticum urartu</name>
    <name type="common">Red wild einkorn</name>
    <name type="synonym">Crithodium urartu</name>
    <dbReference type="NCBI Taxonomy" id="4572"/>
    <lineage>
        <taxon>Eukaryota</taxon>
        <taxon>Viridiplantae</taxon>
        <taxon>Streptophyta</taxon>
        <taxon>Embryophyta</taxon>
        <taxon>Tracheophyta</taxon>
        <taxon>Spermatophyta</taxon>
        <taxon>Magnoliopsida</taxon>
        <taxon>Liliopsida</taxon>
        <taxon>Poales</taxon>
        <taxon>Poaceae</taxon>
        <taxon>BOP clade</taxon>
        <taxon>Pooideae</taxon>
        <taxon>Triticodae</taxon>
        <taxon>Triticeae</taxon>
        <taxon>Triticinae</taxon>
        <taxon>Triticum</taxon>
    </lineage>
</organism>
<keyword evidence="2" id="KW-1185">Reference proteome</keyword>
<dbReference type="Proteomes" id="UP000015106">
    <property type="component" value="Chromosome 1"/>
</dbReference>
<reference evidence="2" key="1">
    <citation type="journal article" date="2013" name="Nature">
        <title>Draft genome of the wheat A-genome progenitor Triticum urartu.</title>
        <authorList>
            <person name="Ling H.Q."/>
            <person name="Zhao S."/>
            <person name="Liu D."/>
            <person name="Wang J."/>
            <person name="Sun H."/>
            <person name="Zhang C."/>
            <person name="Fan H."/>
            <person name="Li D."/>
            <person name="Dong L."/>
            <person name="Tao Y."/>
            <person name="Gao C."/>
            <person name="Wu H."/>
            <person name="Li Y."/>
            <person name="Cui Y."/>
            <person name="Guo X."/>
            <person name="Zheng S."/>
            <person name="Wang B."/>
            <person name="Yu K."/>
            <person name="Liang Q."/>
            <person name="Yang W."/>
            <person name="Lou X."/>
            <person name="Chen J."/>
            <person name="Feng M."/>
            <person name="Jian J."/>
            <person name="Zhang X."/>
            <person name="Luo G."/>
            <person name="Jiang Y."/>
            <person name="Liu J."/>
            <person name="Wang Z."/>
            <person name="Sha Y."/>
            <person name="Zhang B."/>
            <person name="Wu H."/>
            <person name="Tang D."/>
            <person name="Shen Q."/>
            <person name="Xue P."/>
            <person name="Zou S."/>
            <person name="Wang X."/>
            <person name="Liu X."/>
            <person name="Wang F."/>
            <person name="Yang Y."/>
            <person name="An X."/>
            <person name="Dong Z."/>
            <person name="Zhang K."/>
            <person name="Zhang X."/>
            <person name="Luo M.C."/>
            <person name="Dvorak J."/>
            <person name="Tong Y."/>
            <person name="Wang J."/>
            <person name="Yang H."/>
            <person name="Li Z."/>
            <person name="Wang D."/>
            <person name="Zhang A."/>
            <person name="Wang J."/>
        </authorList>
    </citation>
    <scope>NUCLEOTIDE SEQUENCE</scope>
    <source>
        <strain evidence="2">cv. G1812</strain>
    </source>
</reference>